<name>A0ABR9WHV4_9BACT</name>
<sequence>MIIIVDTNILFSACISPNNKIAEILFSPLPEISRISCYYTIAEMFKHQPKS</sequence>
<keyword evidence="3" id="KW-1185">Reference proteome</keyword>
<protein>
    <recommendedName>
        <fullName evidence="1">PIN domain-containing protein</fullName>
    </recommendedName>
</protein>
<dbReference type="Proteomes" id="UP000634134">
    <property type="component" value="Unassembled WGS sequence"/>
</dbReference>
<evidence type="ECO:0000313" key="2">
    <source>
        <dbReference type="EMBL" id="MBE9465103.1"/>
    </source>
</evidence>
<accession>A0ABR9WHV4</accession>
<comment type="caution">
    <text evidence="2">The sequence shown here is derived from an EMBL/GenBank/DDBJ whole genome shotgun (WGS) entry which is preliminary data.</text>
</comment>
<dbReference type="Pfam" id="PF10130">
    <property type="entry name" value="PIN_2"/>
    <property type="match status" value="1"/>
</dbReference>
<gene>
    <name evidence="2" type="ORF">IEE83_24740</name>
</gene>
<evidence type="ECO:0000259" key="1">
    <source>
        <dbReference type="Pfam" id="PF10130"/>
    </source>
</evidence>
<dbReference type="EMBL" id="JACYGY010000001">
    <property type="protein sequence ID" value="MBE9465103.1"/>
    <property type="molecule type" value="Genomic_DNA"/>
</dbReference>
<proteinExistence type="predicted"/>
<dbReference type="InterPro" id="IPR002716">
    <property type="entry name" value="PIN_dom"/>
</dbReference>
<organism evidence="2 3">
    <name type="scientific">Dyadobacter subterraneus</name>
    <dbReference type="NCBI Taxonomy" id="2773304"/>
    <lineage>
        <taxon>Bacteria</taxon>
        <taxon>Pseudomonadati</taxon>
        <taxon>Bacteroidota</taxon>
        <taxon>Cytophagia</taxon>
        <taxon>Cytophagales</taxon>
        <taxon>Spirosomataceae</taxon>
        <taxon>Dyadobacter</taxon>
    </lineage>
</organism>
<reference evidence="3" key="1">
    <citation type="submission" date="2023-07" db="EMBL/GenBank/DDBJ databases">
        <title>Dyadobacter sp. nov 'subterranea' isolated from contaminted grondwater.</title>
        <authorList>
            <person name="Szabo I."/>
            <person name="Al-Omari J."/>
            <person name="Szerdahelyi S.G."/>
            <person name="Rado J."/>
        </authorList>
    </citation>
    <scope>NUCLEOTIDE SEQUENCE [LARGE SCALE GENOMIC DNA]</scope>
    <source>
        <strain evidence="3">UP-52</strain>
    </source>
</reference>
<feature type="domain" description="PIN" evidence="1">
    <location>
        <begin position="4"/>
        <end position="49"/>
    </location>
</feature>
<evidence type="ECO:0000313" key="3">
    <source>
        <dbReference type="Proteomes" id="UP000634134"/>
    </source>
</evidence>